<protein>
    <recommendedName>
        <fullName evidence="3">Transposase</fullName>
    </recommendedName>
</protein>
<dbReference type="Proteomes" id="UP001597472">
    <property type="component" value="Unassembled WGS sequence"/>
</dbReference>
<evidence type="ECO:0000313" key="1">
    <source>
        <dbReference type="EMBL" id="MFD2552649.1"/>
    </source>
</evidence>
<dbReference type="RefSeq" id="WP_376895055.1">
    <property type="nucleotide sequence ID" value="NZ_JBHULS010000008.1"/>
</dbReference>
<keyword evidence="2" id="KW-1185">Reference proteome</keyword>
<comment type="caution">
    <text evidence="1">The sequence shown here is derived from an EMBL/GenBank/DDBJ whole genome shotgun (WGS) entry which is preliminary data.</text>
</comment>
<evidence type="ECO:0000313" key="2">
    <source>
        <dbReference type="Proteomes" id="UP001597472"/>
    </source>
</evidence>
<dbReference type="EMBL" id="JBHULS010000008">
    <property type="protein sequence ID" value="MFD2552649.1"/>
    <property type="molecule type" value="Genomic_DNA"/>
</dbReference>
<sequence>MGTQNWLHTFRKGIQIGILNSSEPHFLGTKKAVKSGAKKIRQLQQATMLNETDKQEAIYNALLNVYADIENNSLFKVRG</sequence>
<accession>A0ABW5KVE6</accession>
<reference evidence="2" key="1">
    <citation type="journal article" date="2019" name="Int. J. Syst. Evol. Microbiol.">
        <title>The Global Catalogue of Microorganisms (GCM) 10K type strain sequencing project: providing services to taxonomists for standard genome sequencing and annotation.</title>
        <authorList>
            <consortium name="The Broad Institute Genomics Platform"/>
            <consortium name="The Broad Institute Genome Sequencing Center for Infectious Disease"/>
            <person name="Wu L."/>
            <person name="Ma J."/>
        </authorList>
    </citation>
    <scope>NUCLEOTIDE SEQUENCE [LARGE SCALE GENOMIC DNA]</scope>
    <source>
        <strain evidence="2">KCTC 42587</strain>
    </source>
</reference>
<organism evidence="1 2">
    <name type="scientific">Bizionia sediminis</name>
    <dbReference type="NCBI Taxonomy" id="1737064"/>
    <lineage>
        <taxon>Bacteria</taxon>
        <taxon>Pseudomonadati</taxon>
        <taxon>Bacteroidota</taxon>
        <taxon>Flavobacteriia</taxon>
        <taxon>Flavobacteriales</taxon>
        <taxon>Flavobacteriaceae</taxon>
        <taxon>Bizionia</taxon>
    </lineage>
</organism>
<gene>
    <name evidence="1" type="ORF">ACFSQP_12580</name>
</gene>
<evidence type="ECO:0008006" key="3">
    <source>
        <dbReference type="Google" id="ProtNLM"/>
    </source>
</evidence>
<name>A0ABW5KVE6_9FLAO</name>
<proteinExistence type="predicted"/>